<evidence type="ECO:0000313" key="3">
    <source>
        <dbReference type="Proteomes" id="UP000283095"/>
    </source>
</evidence>
<dbReference type="RefSeq" id="WP_127759603.1">
    <property type="nucleotide sequence ID" value="NZ_CP026095.1"/>
</dbReference>
<evidence type="ECO:0008006" key="4">
    <source>
        <dbReference type="Google" id="ProtNLM"/>
    </source>
</evidence>
<feature type="region of interest" description="Disordered" evidence="1">
    <location>
        <begin position="36"/>
        <end position="94"/>
    </location>
</feature>
<feature type="compositionally biased region" description="Gly residues" evidence="1">
    <location>
        <begin position="73"/>
        <end position="82"/>
    </location>
</feature>
<sequence>MDKRKLNNEVKEMYPYNPYYGQEFYMYPSTSYEYNPYNQPIAEDSFRPPNPPPRPPQGGYGPPPPPSGPPPYGGGQYGGPAQDGGPPTAPPPAFVPQLSQVSTQAIDAPSMRGCLYRYTYVWLRNRRSFWFYPTYVGRNSVAGYRWRESSQRWSYFGIDADEIRSFQCY</sequence>
<gene>
    <name evidence="2" type="ORF">BAOM_1427</name>
</gene>
<evidence type="ECO:0000256" key="1">
    <source>
        <dbReference type="SAM" id="MobiDB-lite"/>
    </source>
</evidence>
<feature type="compositionally biased region" description="Pro residues" evidence="1">
    <location>
        <begin position="48"/>
        <end position="72"/>
    </location>
</feature>
<reference evidence="2 3" key="1">
    <citation type="submission" date="2018-01" db="EMBL/GenBank/DDBJ databases">
        <title>Bacillus asahii Genome sequencing and assembly.</title>
        <authorList>
            <person name="Jiang H."/>
            <person name="Feng Y."/>
            <person name="Zhao F."/>
            <person name="Lin X."/>
        </authorList>
    </citation>
    <scope>NUCLEOTIDE SEQUENCE [LARGE SCALE GENOMIC DNA]</scope>
    <source>
        <strain evidence="2 3">OM18</strain>
    </source>
</reference>
<dbReference type="AlphaFoldDB" id="A0A3Q9RLM8"/>
<dbReference type="OrthoDB" id="2068061at2"/>
<accession>A0A3Q9RLM8</accession>
<name>A0A3Q9RLM8_9BACI</name>
<dbReference type="KEGG" id="pasa:BAOM_1427"/>
<protein>
    <recommendedName>
        <fullName evidence="4">Transporter</fullName>
    </recommendedName>
</protein>
<dbReference type="Proteomes" id="UP000283095">
    <property type="component" value="Chromosome"/>
</dbReference>
<evidence type="ECO:0000313" key="2">
    <source>
        <dbReference type="EMBL" id="AZV42037.1"/>
    </source>
</evidence>
<organism evidence="2 3">
    <name type="scientific">Peribacillus asahii</name>
    <dbReference type="NCBI Taxonomy" id="228899"/>
    <lineage>
        <taxon>Bacteria</taxon>
        <taxon>Bacillati</taxon>
        <taxon>Bacillota</taxon>
        <taxon>Bacilli</taxon>
        <taxon>Bacillales</taxon>
        <taxon>Bacillaceae</taxon>
        <taxon>Peribacillus</taxon>
    </lineage>
</organism>
<proteinExistence type="predicted"/>
<dbReference type="EMBL" id="CP026095">
    <property type="protein sequence ID" value="AZV42037.1"/>
    <property type="molecule type" value="Genomic_DNA"/>
</dbReference>